<proteinExistence type="inferred from homology"/>
<dbReference type="GeneID" id="19198877"/>
<dbReference type="InterPro" id="IPR016167">
    <property type="entry name" value="FAD-bd_PCMH_sub1"/>
</dbReference>
<dbReference type="Proteomes" id="UP000053558">
    <property type="component" value="Unassembled WGS sequence"/>
</dbReference>
<dbReference type="Pfam" id="PF08031">
    <property type="entry name" value="BBE"/>
    <property type="match status" value="1"/>
</dbReference>
<dbReference type="SUPFAM" id="SSF56176">
    <property type="entry name" value="FAD-binding/transporter-associated domain-like"/>
    <property type="match status" value="1"/>
</dbReference>
<feature type="region of interest" description="Disordered" evidence="6">
    <location>
        <begin position="426"/>
        <end position="452"/>
    </location>
</feature>
<dbReference type="RefSeq" id="XP_007773571.1">
    <property type="nucleotide sequence ID" value="XM_007775381.1"/>
</dbReference>
<comment type="caution">
    <text evidence="8">The sequence shown here is derived from an EMBL/GenBank/DDBJ whole genome shotgun (WGS) entry which is preliminary data.</text>
</comment>
<reference evidence="9" key="1">
    <citation type="journal article" date="2012" name="Science">
        <title>The Paleozoic origin of enzymatic lignin decomposition reconstructed from 31 fungal genomes.</title>
        <authorList>
            <person name="Floudas D."/>
            <person name="Binder M."/>
            <person name="Riley R."/>
            <person name="Barry K."/>
            <person name="Blanchette R.A."/>
            <person name="Henrissat B."/>
            <person name="Martinez A.T."/>
            <person name="Otillar R."/>
            <person name="Spatafora J.W."/>
            <person name="Yadav J.S."/>
            <person name="Aerts A."/>
            <person name="Benoit I."/>
            <person name="Boyd A."/>
            <person name="Carlson A."/>
            <person name="Copeland A."/>
            <person name="Coutinho P.M."/>
            <person name="de Vries R.P."/>
            <person name="Ferreira P."/>
            <person name="Findley K."/>
            <person name="Foster B."/>
            <person name="Gaskell J."/>
            <person name="Glotzer D."/>
            <person name="Gorecki P."/>
            <person name="Heitman J."/>
            <person name="Hesse C."/>
            <person name="Hori C."/>
            <person name="Igarashi K."/>
            <person name="Jurgens J.A."/>
            <person name="Kallen N."/>
            <person name="Kersten P."/>
            <person name="Kohler A."/>
            <person name="Kuees U."/>
            <person name="Kumar T.K.A."/>
            <person name="Kuo A."/>
            <person name="LaButti K."/>
            <person name="Larrondo L.F."/>
            <person name="Lindquist E."/>
            <person name="Ling A."/>
            <person name="Lombard V."/>
            <person name="Lucas S."/>
            <person name="Lundell T."/>
            <person name="Martin R."/>
            <person name="McLaughlin D.J."/>
            <person name="Morgenstern I."/>
            <person name="Morin E."/>
            <person name="Murat C."/>
            <person name="Nagy L.G."/>
            <person name="Nolan M."/>
            <person name="Ohm R.A."/>
            <person name="Patyshakuliyeva A."/>
            <person name="Rokas A."/>
            <person name="Ruiz-Duenas F.J."/>
            <person name="Sabat G."/>
            <person name="Salamov A."/>
            <person name="Samejima M."/>
            <person name="Schmutz J."/>
            <person name="Slot J.C."/>
            <person name="St John F."/>
            <person name="Stenlid J."/>
            <person name="Sun H."/>
            <person name="Sun S."/>
            <person name="Syed K."/>
            <person name="Tsang A."/>
            <person name="Wiebenga A."/>
            <person name="Young D."/>
            <person name="Pisabarro A."/>
            <person name="Eastwood D.C."/>
            <person name="Martin F."/>
            <person name="Cullen D."/>
            <person name="Grigoriev I.V."/>
            <person name="Hibbett D.S."/>
        </authorList>
    </citation>
    <scope>NUCLEOTIDE SEQUENCE [LARGE SCALE GENOMIC DNA]</scope>
    <source>
        <strain evidence="9">RWD-64-598 SS2</strain>
    </source>
</reference>
<dbReference type="PANTHER" id="PTHR42973:SF39">
    <property type="entry name" value="FAD-BINDING PCMH-TYPE DOMAIN-CONTAINING PROTEIN"/>
    <property type="match status" value="1"/>
</dbReference>
<dbReference type="InterPro" id="IPR016166">
    <property type="entry name" value="FAD-bd_PCMH"/>
</dbReference>
<dbReference type="InterPro" id="IPR006094">
    <property type="entry name" value="Oxid_FAD_bind_N"/>
</dbReference>
<dbReference type="EMBL" id="JH711586">
    <property type="protein sequence ID" value="EIW76337.1"/>
    <property type="molecule type" value="Genomic_DNA"/>
</dbReference>
<evidence type="ECO:0000259" key="7">
    <source>
        <dbReference type="PROSITE" id="PS51387"/>
    </source>
</evidence>
<evidence type="ECO:0000313" key="8">
    <source>
        <dbReference type="EMBL" id="EIW76337.1"/>
    </source>
</evidence>
<dbReference type="Gene3D" id="3.40.462.20">
    <property type="match status" value="1"/>
</dbReference>
<keyword evidence="4" id="KW-0274">FAD</keyword>
<feature type="domain" description="FAD-binding PCMH-type" evidence="7">
    <location>
        <begin position="41"/>
        <end position="213"/>
    </location>
</feature>
<evidence type="ECO:0000256" key="6">
    <source>
        <dbReference type="SAM" id="MobiDB-lite"/>
    </source>
</evidence>
<evidence type="ECO:0000256" key="2">
    <source>
        <dbReference type="ARBA" id="ARBA00005466"/>
    </source>
</evidence>
<evidence type="ECO:0000256" key="4">
    <source>
        <dbReference type="ARBA" id="ARBA00022827"/>
    </source>
</evidence>
<dbReference type="InterPro" id="IPR050416">
    <property type="entry name" value="FAD-linked_Oxidoreductase"/>
</dbReference>
<dbReference type="Gene3D" id="3.30.43.10">
    <property type="entry name" value="Uridine Diphospho-n-acetylenolpyruvylglucosamine Reductase, domain 2"/>
    <property type="match status" value="1"/>
</dbReference>
<dbReference type="InterPro" id="IPR036318">
    <property type="entry name" value="FAD-bd_PCMH-like_sf"/>
</dbReference>
<dbReference type="PANTHER" id="PTHR42973">
    <property type="entry name" value="BINDING OXIDOREDUCTASE, PUTATIVE (AFU_ORTHOLOGUE AFUA_1G17690)-RELATED"/>
    <property type="match status" value="1"/>
</dbReference>
<dbReference type="PROSITE" id="PS51387">
    <property type="entry name" value="FAD_PCMH"/>
    <property type="match status" value="1"/>
</dbReference>
<gene>
    <name evidence="8" type="ORF">CONPUDRAFT_111235</name>
</gene>
<dbReference type="OrthoDB" id="2151789at2759"/>
<comment type="similarity">
    <text evidence="2">Belongs to the oxygen-dependent FAD-linked oxidoreductase family.</text>
</comment>
<feature type="compositionally biased region" description="Gly residues" evidence="6">
    <location>
        <begin position="432"/>
        <end position="441"/>
    </location>
</feature>
<accession>A0A5M3MBB1</accession>
<name>A0A5M3MBB1_CONPW</name>
<dbReference type="Pfam" id="PF01565">
    <property type="entry name" value="FAD_binding_4"/>
    <property type="match status" value="1"/>
</dbReference>
<dbReference type="Gene3D" id="3.30.465.10">
    <property type="match status" value="1"/>
</dbReference>
<evidence type="ECO:0000256" key="1">
    <source>
        <dbReference type="ARBA" id="ARBA00001974"/>
    </source>
</evidence>
<sequence>MTEDKERYIAELRSQGLVVLTKAEHSANEEYKEAIAHWSDTARREAQYVFCPRDANEVSKAIAFATKFSLEIAIKGGGHSCSGASASNDVLIDLGKHINTVAYNEKEQLVTVGGGAVWQQVDEELSKHGRATVGGTVQSTGVGGLTVGGGYGFLSGQYGLAIDNLVRAQVVLADGTIANADDKGVYMDLFWGIRGGGSNFGPVTSFTFKTHPVGQVWTGLMTFPPILLEPFFNAAQSWFRQAKDNEAANIFIGCSPLGPGLVLLPFYNGSEEDAKKSFGEFLAMNPGNGPPGTEIGMHPYMYANTLQNLMTTAGDHKAFKATKFNHWDIPRFEKLFKDFSQLVGAEPSDEQDVKDLAADPAITGSSVVIEFYPHNHIGKLKSGDTAFANRAAGFGMLFVPRWKNPDLNEKALQWARARAAEVDQREEKLGGSVKGKGGEGTEGYSNYGSGNERSQDVFGGNYARLQGLKAKYDPGKVFNKWFPIEPTKA</sequence>
<dbReference type="AlphaFoldDB" id="A0A5M3MBB1"/>
<evidence type="ECO:0000313" key="9">
    <source>
        <dbReference type="Proteomes" id="UP000053558"/>
    </source>
</evidence>
<comment type="cofactor">
    <cofactor evidence="1">
        <name>FAD</name>
        <dbReference type="ChEBI" id="CHEBI:57692"/>
    </cofactor>
</comment>
<dbReference type="InterPro" id="IPR012951">
    <property type="entry name" value="BBE"/>
</dbReference>
<dbReference type="InterPro" id="IPR016169">
    <property type="entry name" value="FAD-bd_PCMH_sub2"/>
</dbReference>
<organism evidence="8 9">
    <name type="scientific">Coniophora puteana (strain RWD-64-598)</name>
    <name type="common">Brown rot fungus</name>
    <dbReference type="NCBI Taxonomy" id="741705"/>
    <lineage>
        <taxon>Eukaryota</taxon>
        <taxon>Fungi</taxon>
        <taxon>Dikarya</taxon>
        <taxon>Basidiomycota</taxon>
        <taxon>Agaricomycotina</taxon>
        <taxon>Agaricomycetes</taxon>
        <taxon>Agaricomycetidae</taxon>
        <taxon>Boletales</taxon>
        <taxon>Coniophorineae</taxon>
        <taxon>Coniophoraceae</taxon>
        <taxon>Coniophora</taxon>
    </lineage>
</organism>
<dbReference type="OMA" id="VLLYGNY"/>
<dbReference type="KEGG" id="cput:CONPUDRAFT_111235"/>
<protein>
    <submittedName>
        <fullName evidence="8">FAD-binding domain-containing protein</fullName>
    </submittedName>
</protein>
<keyword evidence="5" id="KW-0560">Oxidoreductase</keyword>
<keyword evidence="3" id="KW-0285">Flavoprotein</keyword>
<dbReference type="GO" id="GO:0016491">
    <property type="term" value="F:oxidoreductase activity"/>
    <property type="evidence" value="ECO:0007669"/>
    <property type="project" value="UniProtKB-KW"/>
</dbReference>
<dbReference type="GO" id="GO:0071949">
    <property type="term" value="F:FAD binding"/>
    <property type="evidence" value="ECO:0007669"/>
    <property type="project" value="InterPro"/>
</dbReference>
<evidence type="ECO:0000256" key="3">
    <source>
        <dbReference type="ARBA" id="ARBA00022630"/>
    </source>
</evidence>
<evidence type="ECO:0000256" key="5">
    <source>
        <dbReference type="ARBA" id="ARBA00023002"/>
    </source>
</evidence>
<keyword evidence="9" id="KW-1185">Reference proteome</keyword>